<accession>A0A2P2PIX1</accession>
<protein>
    <submittedName>
        <fullName evidence="1">Uncharacterized protein</fullName>
    </submittedName>
</protein>
<sequence length="49" mass="5401">MDKHDSISPPSVFCDTHLFSDTGLPKNDFSAKVESTVNAIWKSYADGLK</sequence>
<name>A0A2P2PIX1_RHIMU</name>
<dbReference type="EMBL" id="GGEC01074107">
    <property type="protein sequence ID" value="MBX54591.1"/>
    <property type="molecule type" value="Transcribed_RNA"/>
</dbReference>
<proteinExistence type="predicted"/>
<evidence type="ECO:0000313" key="1">
    <source>
        <dbReference type="EMBL" id="MBX54591.1"/>
    </source>
</evidence>
<dbReference type="AlphaFoldDB" id="A0A2P2PIX1"/>
<reference evidence="1" key="1">
    <citation type="submission" date="2018-02" db="EMBL/GenBank/DDBJ databases">
        <title>Rhizophora mucronata_Transcriptome.</title>
        <authorList>
            <person name="Meera S.P."/>
            <person name="Sreeshan A."/>
            <person name="Augustine A."/>
        </authorList>
    </citation>
    <scope>NUCLEOTIDE SEQUENCE</scope>
    <source>
        <tissue evidence="1">Leaf</tissue>
    </source>
</reference>
<organism evidence="1">
    <name type="scientific">Rhizophora mucronata</name>
    <name type="common">Asiatic mangrove</name>
    <dbReference type="NCBI Taxonomy" id="61149"/>
    <lineage>
        <taxon>Eukaryota</taxon>
        <taxon>Viridiplantae</taxon>
        <taxon>Streptophyta</taxon>
        <taxon>Embryophyta</taxon>
        <taxon>Tracheophyta</taxon>
        <taxon>Spermatophyta</taxon>
        <taxon>Magnoliopsida</taxon>
        <taxon>eudicotyledons</taxon>
        <taxon>Gunneridae</taxon>
        <taxon>Pentapetalae</taxon>
        <taxon>rosids</taxon>
        <taxon>fabids</taxon>
        <taxon>Malpighiales</taxon>
        <taxon>Rhizophoraceae</taxon>
        <taxon>Rhizophora</taxon>
    </lineage>
</organism>